<keyword evidence="3 6" id="KW-1133">Transmembrane helix</keyword>
<accession>A0AA48L779</accession>
<dbReference type="GO" id="GO:0022857">
    <property type="term" value="F:transmembrane transporter activity"/>
    <property type="evidence" value="ECO:0007669"/>
    <property type="project" value="InterPro"/>
</dbReference>
<dbReference type="AlphaFoldDB" id="A0AA48L779"/>
<dbReference type="RefSeq" id="XP_060458539.1">
    <property type="nucleotide sequence ID" value="XM_060602112.1"/>
</dbReference>
<feature type="transmembrane region" description="Helical" evidence="6">
    <location>
        <begin position="147"/>
        <end position="166"/>
    </location>
</feature>
<dbReference type="InterPro" id="IPR020846">
    <property type="entry name" value="MFS_dom"/>
</dbReference>
<dbReference type="Proteomes" id="UP001233271">
    <property type="component" value="Chromosome 5"/>
</dbReference>
<evidence type="ECO:0000256" key="4">
    <source>
        <dbReference type="ARBA" id="ARBA00023136"/>
    </source>
</evidence>
<evidence type="ECO:0000313" key="9">
    <source>
        <dbReference type="Proteomes" id="UP001233271"/>
    </source>
</evidence>
<evidence type="ECO:0000259" key="7">
    <source>
        <dbReference type="PROSITE" id="PS50850"/>
    </source>
</evidence>
<evidence type="ECO:0000256" key="5">
    <source>
        <dbReference type="SAM" id="MobiDB-lite"/>
    </source>
</evidence>
<organism evidence="8 9">
    <name type="scientific">Cutaneotrichosporon cavernicola</name>
    <dbReference type="NCBI Taxonomy" id="279322"/>
    <lineage>
        <taxon>Eukaryota</taxon>
        <taxon>Fungi</taxon>
        <taxon>Dikarya</taxon>
        <taxon>Basidiomycota</taxon>
        <taxon>Agaricomycotina</taxon>
        <taxon>Tremellomycetes</taxon>
        <taxon>Trichosporonales</taxon>
        <taxon>Trichosporonaceae</taxon>
        <taxon>Cutaneotrichosporon</taxon>
    </lineage>
</organism>
<dbReference type="PROSITE" id="PS50850">
    <property type="entry name" value="MFS"/>
    <property type="match status" value="1"/>
</dbReference>
<dbReference type="PANTHER" id="PTHR23502">
    <property type="entry name" value="MAJOR FACILITATOR SUPERFAMILY"/>
    <property type="match status" value="1"/>
</dbReference>
<feature type="transmembrane region" description="Helical" evidence="6">
    <location>
        <begin position="206"/>
        <end position="231"/>
    </location>
</feature>
<feature type="compositionally biased region" description="Polar residues" evidence="5">
    <location>
        <begin position="606"/>
        <end position="621"/>
    </location>
</feature>
<comment type="subcellular location">
    <subcellularLocation>
        <location evidence="1">Membrane</location>
        <topology evidence="1">Multi-pass membrane protein</topology>
    </subcellularLocation>
</comment>
<feature type="transmembrane region" description="Helical" evidence="6">
    <location>
        <begin position="172"/>
        <end position="194"/>
    </location>
</feature>
<feature type="region of interest" description="Disordered" evidence="5">
    <location>
        <begin position="596"/>
        <end position="621"/>
    </location>
</feature>
<feature type="transmembrane region" description="Helical" evidence="6">
    <location>
        <begin position="80"/>
        <end position="99"/>
    </location>
</feature>
<dbReference type="InterPro" id="IPR036259">
    <property type="entry name" value="MFS_trans_sf"/>
</dbReference>
<dbReference type="Gene3D" id="1.20.1250.20">
    <property type="entry name" value="MFS general substrate transporter like domains"/>
    <property type="match status" value="1"/>
</dbReference>
<name>A0AA48L779_9TREE</name>
<dbReference type="EMBL" id="AP028216">
    <property type="protein sequence ID" value="BEI93274.1"/>
    <property type="molecule type" value="Genomic_DNA"/>
</dbReference>
<proteinExistence type="predicted"/>
<dbReference type="GeneID" id="85497144"/>
<evidence type="ECO:0000256" key="1">
    <source>
        <dbReference type="ARBA" id="ARBA00004141"/>
    </source>
</evidence>
<feature type="domain" description="Major facilitator superfamily (MFS) profile" evidence="7">
    <location>
        <begin position="81"/>
        <end position="571"/>
    </location>
</feature>
<evidence type="ECO:0000256" key="6">
    <source>
        <dbReference type="SAM" id="Phobius"/>
    </source>
</evidence>
<dbReference type="SUPFAM" id="SSF103473">
    <property type="entry name" value="MFS general substrate transporter"/>
    <property type="match status" value="1"/>
</dbReference>
<feature type="transmembrane region" description="Helical" evidence="6">
    <location>
        <begin position="454"/>
        <end position="473"/>
    </location>
</feature>
<feature type="transmembrane region" description="Helical" evidence="6">
    <location>
        <begin position="409"/>
        <end position="433"/>
    </location>
</feature>
<feature type="transmembrane region" description="Helical" evidence="6">
    <location>
        <begin position="518"/>
        <end position="537"/>
    </location>
</feature>
<evidence type="ECO:0000313" key="8">
    <source>
        <dbReference type="EMBL" id="BEI93274.1"/>
    </source>
</evidence>
<reference evidence="8" key="1">
    <citation type="journal article" date="2023" name="BMC Genomics">
        <title>Chromosome-level genome assemblies of Cutaneotrichosporon spp. (Trichosporonales, Basidiomycota) reveal imbalanced evolution between nucleotide sequences and chromosome synteny.</title>
        <authorList>
            <person name="Kobayashi Y."/>
            <person name="Kayamori A."/>
            <person name="Aoki K."/>
            <person name="Shiwa Y."/>
            <person name="Matsutani M."/>
            <person name="Fujita N."/>
            <person name="Sugita T."/>
            <person name="Iwasaki W."/>
            <person name="Tanaka N."/>
            <person name="Takashima M."/>
        </authorList>
    </citation>
    <scope>NUCLEOTIDE SEQUENCE</scope>
    <source>
        <strain evidence="8">HIS019</strain>
    </source>
</reference>
<gene>
    <name evidence="8" type="ORF">CcaverHIS019_0509020</name>
</gene>
<keyword evidence="9" id="KW-1185">Reference proteome</keyword>
<dbReference type="Pfam" id="PF07690">
    <property type="entry name" value="MFS_1"/>
    <property type="match status" value="1"/>
</dbReference>
<sequence length="621" mass="66500">MANTTDRDDQLVRALTRQSRSEMDINHVPLEPIMSSSHSLHAHFEEPESESETVTRPVVDIEHAPVDDDPREWSDRKKNFVLALMTIAVVGPMISPSIYNPVLDEVAADLGASQTQIGLSLSLYILFQGCIPLVWTTVAEIVGRKPVYIASFVLYTAGSAAGGRAPTMPLLIGMRILQAVGSSAVVSSGAGSLADMYEVRERGRRLGWFYGMPMLGPTLGPLIGGALGNAYGWRSTMYFLAVFAFLMTVAFCFFPDTWRRERSRVYQKAVAAALRRQLKAQAVSEKREAKRERKRALGLTSTATTPAATNPPTPGIMTPLETEYDAEAACSPAQPSLFDRIRARFGIRERGPSPSFVDLNPLPSTISVFRSPTNAAVLVASGLLFAVQYTTTYTASVTFARPPYNYNPLLIGVVLVSFGMGNVVGSVVGGRYSDHALRRLTAKNGGVAEPEMRLKCTLPAMPVLLAAYLIYAWTADAKVSIAGPVVGLFLAGFSLLFVYSSTLAYLVDSNPGRSASAVASNSFARGVVACVMSQVAIPIQNAIGDGGLYTLFTGVLAMSCATLILVAYRGKGWREAREVRKEARSAAASVIGSGAVSGVASRSDKGGSNTPRNASTVAEEK</sequence>
<keyword evidence="2 6" id="KW-0812">Transmembrane</keyword>
<evidence type="ECO:0000256" key="2">
    <source>
        <dbReference type="ARBA" id="ARBA00022692"/>
    </source>
</evidence>
<feature type="transmembrane region" description="Helical" evidence="6">
    <location>
        <begin position="372"/>
        <end position="389"/>
    </location>
</feature>
<protein>
    <recommendedName>
        <fullName evidence="7">Major facilitator superfamily (MFS) profile domain-containing protein</fullName>
    </recommendedName>
</protein>
<feature type="transmembrane region" description="Helical" evidence="6">
    <location>
        <begin position="549"/>
        <end position="568"/>
    </location>
</feature>
<dbReference type="GO" id="GO:0005886">
    <property type="term" value="C:plasma membrane"/>
    <property type="evidence" value="ECO:0007669"/>
    <property type="project" value="TreeGrafter"/>
</dbReference>
<dbReference type="KEGG" id="ccac:CcaHIS019_0509020"/>
<feature type="transmembrane region" description="Helical" evidence="6">
    <location>
        <begin position="485"/>
        <end position="506"/>
    </location>
</feature>
<dbReference type="InterPro" id="IPR011701">
    <property type="entry name" value="MFS"/>
</dbReference>
<dbReference type="Gene3D" id="1.20.1720.10">
    <property type="entry name" value="Multidrug resistance protein D"/>
    <property type="match status" value="1"/>
</dbReference>
<dbReference type="PANTHER" id="PTHR23502:SF5">
    <property type="entry name" value="QUINIDINE RESISTANCE PROTEIN 3"/>
    <property type="match status" value="1"/>
</dbReference>
<evidence type="ECO:0000256" key="3">
    <source>
        <dbReference type="ARBA" id="ARBA00022989"/>
    </source>
</evidence>
<keyword evidence="4 6" id="KW-0472">Membrane</keyword>
<feature type="transmembrane region" description="Helical" evidence="6">
    <location>
        <begin position="119"/>
        <end position="135"/>
    </location>
</feature>
<feature type="region of interest" description="Disordered" evidence="5">
    <location>
        <begin position="283"/>
        <end position="314"/>
    </location>
</feature>
<feature type="transmembrane region" description="Helical" evidence="6">
    <location>
        <begin position="237"/>
        <end position="254"/>
    </location>
</feature>